<feature type="compositionally biased region" description="Low complexity" evidence="1">
    <location>
        <begin position="323"/>
        <end position="351"/>
    </location>
</feature>
<protein>
    <submittedName>
        <fullName evidence="2">Uncharacterized protein</fullName>
    </submittedName>
</protein>
<accession>A0A561WUX5</accession>
<reference evidence="2 3" key="1">
    <citation type="submission" date="2019-06" db="EMBL/GenBank/DDBJ databases">
        <title>Sequencing the genomes of 1000 actinobacteria strains.</title>
        <authorList>
            <person name="Klenk H.-P."/>
        </authorList>
    </citation>
    <scope>NUCLEOTIDE SEQUENCE [LARGE SCALE GENOMIC DNA]</scope>
    <source>
        <strain evidence="2 3">DSM 102131</strain>
    </source>
</reference>
<organism evidence="2 3">
    <name type="scientific">Micromonospora palomenae</name>
    <dbReference type="NCBI Taxonomy" id="1461247"/>
    <lineage>
        <taxon>Bacteria</taxon>
        <taxon>Bacillati</taxon>
        <taxon>Actinomycetota</taxon>
        <taxon>Actinomycetes</taxon>
        <taxon>Micromonosporales</taxon>
        <taxon>Micromonosporaceae</taxon>
        <taxon>Micromonospora</taxon>
    </lineage>
</organism>
<proteinExistence type="predicted"/>
<dbReference type="EMBL" id="VIXA01000001">
    <property type="protein sequence ID" value="TWG27660.1"/>
    <property type="molecule type" value="Genomic_DNA"/>
</dbReference>
<evidence type="ECO:0000313" key="2">
    <source>
        <dbReference type="EMBL" id="TWG27660.1"/>
    </source>
</evidence>
<dbReference type="AlphaFoldDB" id="A0A561WUX5"/>
<feature type="region of interest" description="Disordered" evidence="1">
    <location>
        <begin position="258"/>
        <end position="396"/>
    </location>
</feature>
<feature type="compositionally biased region" description="Pro residues" evidence="1">
    <location>
        <begin position="352"/>
        <end position="393"/>
    </location>
</feature>
<gene>
    <name evidence="2" type="ORF">FHX75_11808</name>
</gene>
<sequence>MTAHSPTTRPARAPRWRVTWAERENARRRHAFDSATAAWHRRNDHLVRLRIEAAGFHGYAHPRDSLPMDLGRDEVVYRVLPTAELAEAGARHIAGLPAPELTVTAPGAHPPRRGLPTGLRVVDAGMAVVTNHRVVFSGGASCREWTYADMVGPAHHPEVPLTLLHTADGSPLAGLRVPANATVNFRFYLTLAFAAATGQRPAVAAQVDALLAGHRHTRPTPPAPADPARAPLTAVRPDRPAVAAAAVVTLAFATLSAGTSATEQAGPPYRAALGGSSTADTDPPAAEYGTTPSTPATPEAPDSAPAPAPTGPATTVLPDGDTPRVVGPMPRRPRTSVAAAAAADAPTDRVPGPAPTTVPAPTTTPPSTTTPPPATTPPPTTAPSPTTAPPAPEAPMLDLCLEPLKLPLVQRLLCPPTSR</sequence>
<evidence type="ECO:0000256" key="1">
    <source>
        <dbReference type="SAM" id="MobiDB-lite"/>
    </source>
</evidence>
<name>A0A561WUX5_9ACTN</name>
<dbReference type="Proteomes" id="UP000319927">
    <property type="component" value="Unassembled WGS sequence"/>
</dbReference>
<dbReference type="OrthoDB" id="4169181at2"/>
<feature type="compositionally biased region" description="Low complexity" evidence="1">
    <location>
        <begin position="290"/>
        <end position="303"/>
    </location>
</feature>
<evidence type="ECO:0000313" key="3">
    <source>
        <dbReference type="Proteomes" id="UP000319927"/>
    </source>
</evidence>
<dbReference type="RefSeq" id="WP_154936721.1">
    <property type="nucleotide sequence ID" value="NZ_VIXA01000001.1"/>
</dbReference>
<comment type="caution">
    <text evidence="2">The sequence shown here is derived from an EMBL/GenBank/DDBJ whole genome shotgun (WGS) entry which is preliminary data.</text>
</comment>
<keyword evidence="3" id="KW-1185">Reference proteome</keyword>